<keyword evidence="4" id="KW-1185">Reference proteome</keyword>
<keyword evidence="1" id="KW-0732">Signal</keyword>
<organism evidence="3 4">
    <name type="scientific">Sebaldella termitidis (strain ATCC 33386 / NCTC 11300)</name>
    <dbReference type="NCBI Taxonomy" id="526218"/>
    <lineage>
        <taxon>Bacteria</taxon>
        <taxon>Fusobacteriati</taxon>
        <taxon>Fusobacteriota</taxon>
        <taxon>Fusobacteriia</taxon>
        <taxon>Fusobacteriales</taxon>
        <taxon>Leptotrichiaceae</taxon>
        <taxon>Sebaldella</taxon>
    </lineage>
</organism>
<gene>
    <name evidence="3" type="ordered locus">Sterm_2328</name>
</gene>
<sequence length="104" mass="11561">MKKVLTVFLLSAAVLSAANPIDKKSCSINGIKLAGKVKVVKSFADFEVKIVSSFPDIEVKKVKSFPDDCGEWQFVESFPDFTIKYVDSFPDFTIRMTDSFPGVK</sequence>
<dbReference type="Pfam" id="PF19647">
    <property type="entry name" value="Septknot"/>
    <property type="match status" value="1"/>
</dbReference>
<evidence type="ECO:0000313" key="3">
    <source>
        <dbReference type="EMBL" id="ACZ09182.1"/>
    </source>
</evidence>
<dbReference type="STRING" id="526218.Sterm_2328"/>
<feature type="chain" id="PRO_5003019912" description="7(1) septoil knot domain-containing protein" evidence="1">
    <location>
        <begin position="18"/>
        <end position="104"/>
    </location>
</feature>
<evidence type="ECO:0000256" key="1">
    <source>
        <dbReference type="SAM" id="SignalP"/>
    </source>
</evidence>
<dbReference type="AlphaFoldDB" id="D1AL39"/>
<dbReference type="HOGENOM" id="CLU_160551_0_0_0"/>
<reference evidence="3 4" key="2">
    <citation type="journal article" date="2010" name="Stand. Genomic Sci.">
        <title>Complete genome sequence of Sebaldella termitidis type strain (NCTC 11300).</title>
        <authorList>
            <person name="Harmon-Smith M."/>
            <person name="Celia L."/>
            <person name="Chertkov O."/>
            <person name="Lapidus A."/>
            <person name="Copeland A."/>
            <person name="Glavina Del Rio T."/>
            <person name="Nolan M."/>
            <person name="Lucas S."/>
            <person name="Tice H."/>
            <person name="Cheng J.F."/>
            <person name="Han C."/>
            <person name="Detter J.C."/>
            <person name="Bruce D."/>
            <person name="Goodwin L."/>
            <person name="Pitluck S."/>
            <person name="Pati A."/>
            <person name="Liolios K."/>
            <person name="Ivanova N."/>
            <person name="Mavromatis K."/>
            <person name="Mikhailova N."/>
            <person name="Chen A."/>
            <person name="Palaniappan K."/>
            <person name="Land M."/>
            <person name="Hauser L."/>
            <person name="Chang Y.J."/>
            <person name="Jeffries C.D."/>
            <person name="Brettin T."/>
            <person name="Goker M."/>
            <person name="Beck B."/>
            <person name="Bristow J."/>
            <person name="Eisen J.A."/>
            <person name="Markowitz V."/>
            <person name="Hugenholtz P."/>
            <person name="Kyrpides N.C."/>
            <person name="Klenk H.P."/>
            <person name="Chen F."/>
        </authorList>
    </citation>
    <scope>NUCLEOTIDE SEQUENCE [LARGE SCALE GENOMIC DNA]</scope>
    <source>
        <strain evidence="4">ATCC 33386 / NCTC 11300</strain>
    </source>
</reference>
<name>D1AL39_SEBTE</name>
<protein>
    <recommendedName>
        <fullName evidence="2">7(1) septoil knot domain-containing protein</fullName>
    </recommendedName>
</protein>
<dbReference type="KEGG" id="str:Sterm_2328"/>
<dbReference type="RefSeq" id="WP_012861776.1">
    <property type="nucleotide sequence ID" value="NC_013517.1"/>
</dbReference>
<evidence type="ECO:0000259" key="2">
    <source>
        <dbReference type="Pfam" id="PF19647"/>
    </source>
</evidence>
<evidence type="ECO:0000313" key="4">
    <source>
        <dbReference type="Proteomes" id="UP000000845"/>
    </source>
</evidence>
<dbReference type="InterPro" id="IPR046148">
    <property type="entry name" value="Septknot"/>
</dbReference>
<dbReference type="eggNOG" id="ENOG503309S">
    <property type="taxonomic scope" value="Bacteria"/>
</dbReference>
<accession>D1AL39</accession>
<reference evidence="4" key="1">
    <citation type="submission" date="2009-09" db="EMBL/GenBank/DDBJ databases">
        <title>The complete chromosome of Sebaldella termitidis ATCC 33386.</title>
        <authorList>
            <consortium name="US DOE Joint Genome Institute (JGI-PGF)"/>
            <person name="Lucas S."/>
            <person name="Copeland A."/>
            <person name="Lapidus A."/>
            <person name="Glavina del Rio T."/>
            <person name="Dalin E."/>
            <person name="Tice H."/>
            <person name="Bruce D."/>
            <person name="Goodwin L."/>
            <person name="Pitluck S."/>
            <person name="Kyrpides N."/>
            <person name="Mavromatis K."/>
            <person name="Ivanova N."/>
            <person name="Mikhailova N."/>
            <person name="Sims D."/>
            <person name="Meincke L."/>
            <person name="Brettin T."/>
            <person name="Detter J.C."/>
            <person name="Han C."/>
            <person name="Larimer F."/>
            <person name="Land M."/>
            <person name="Hauser L."/>
            <person name="Markowitz V."/>
            <person name="Cheng J.F."/>
            <person name="Hugenholtz P."/>
            <person name="Woyke T."/>
            <person name="Wu D."/>
            <person name="Eisen J.A."/>
        </authorList>
    </citation>
    <scope>NUCLEOTIDE SEQUENCE [LARGE SCALE GENOMIC DNA]</scope>
    <source>
        <strain evidence="4">ATCC 33386 / NCTC 11300</strain>
    </source>
</reference>
<dbReference type="EMBL" id="CP001739">
    <property type="protein sequence ID" value="ACZ09182.1"/>
    <property type="molecule type" value="Genomic_DNA"/>
</dbReference>
<feature type="domain" description="7(1) septoil knot" evidence="2">
    <location>
        <begin position="30"/>
        <end position="104"/>
    </location>
</feature>
<dbReference type="Proteomes" id="UP000000845">
    <property type="component" value="Chromosome"/>
</dbReference>
<feature type="signal peptide" evidence="1">
    <location>
        <begin position="1"/>
        <end position="17"/>
    </location>
</feature>
<proteinExistence type="predicted"/>